<keyword evidence="2 6" id="KW-0238">DNA-binding</keyword>
<protein>
    <submittedName>
        <fullName evidence="6">DNA-binding transcriptional regulator, IclR family</fullName>
    </submittedName>
</protein>
<dbReference type="InterPro" id="IPR014757">
    <property type="entry name" value="Tscrpt_reg_IclR_C"/>
</dbReference>
<dbReference type="InterPro" id="IPR029016">
    <property type="entry name" value="GAF-like_dom_sf"/>
</dbReference>
<dbReference type="Pfam" id="PF09339">
    <property type="entry name" value="HTH_IclR"/>
    <property type="match status" value="1"/>
</dbReference>
<keyword evidence="3" id="KW-0804">Transcription</keyword>
<keyword evidence="7" id="KW-1185">Reference proteome</keyword>
<dbReference type="PROSITE" id="PS51078">
    <property type="entry name" value="ICLR_ED"/>
    <property type="match status" value="1"/>
</dbReference>
<dbReference type="GO" id="GO:0003700">
    <property type="term" value="F:DNA-binding transcription factor activity"/>
    <property type="evidence" value="ECO:0007669"/>
    <property type="project" value="TreeGrafter"/>
</dbReference>
<dbReference type="Gene3D" id="1.10.10.10">
    <property type="entry name" value="Winged helix-like DNA-binding domain superfamily/Winged helix DNA-binding domain"/>
    <property type="match status" value="1"/>
</dbReference>
<dbReference type="GO" id="GO:0003677">
    <property type="term" value="F:DNA binding"/>
    <property type="evidence" value="ECO:0007669"/>
    <property type="project" value="UniProtKB-KW"/>
</dbReference>
<evidence type="ECO:0000313" key="7">
    <source>
        <dbReference type="Proteomes" id="UP000198893"/>
    </source>
</evidence>
<dbReference type="OrthoDB" id="6057486at2"/>
<reference evidence="6 7" key="1">
    <citation type="submission" date="2016-10" db="EMBL/GenBank/DDBJ databases">
        <authorList>
            <person name="de Groot N.N."/>
        </authorList>
    </citation>
    <scope>NUCLEOTIDE SEQUENCE [LARGE SCALE GENOMIC DNA]</scope>
    <source>
        <strain evidence="6 7">DSM 27842</strain>
    </source>
</reference>
<sequence>MSTLKTLDRGLKALWIIGKSPGGLSAVQLAQALDVDRAIAYRIVSTLESHRLVARRGDGRLVLGAAVLELDARFQPQFRQEAEPLLARLAEATRATAFISVAEGDDCTAIVVSEPDNVLLRVGYRVGSTHPLNKGAAGLAILAGRAESAGDSNEIREARAQGYAVTRGILQPGAIGVASPILSGHAASGAMEASVGVVAMEDLDVALAARQVASCAKALAALLDR</sequence>
<dbReference type="EMBL" id="FODS01000013">
    <property type="protein sequence ID" value="SEO81247.1"/>
    <property type="molecule type" value="Genomic_DNA"/>
</dbReference>
<dbReference type="PANTHER" id="PTHR30136">
    <property type="entry name" value="HELIX-TURN-HELIX TRANSCRIPTIONAL REGULATOR, ICLR FAMILY"/>
    <property type="match status" value="1"/>
</dbReference>
<dbReference type="SUPFAM" id="SSF46785">
    <property type="entry name" value="Winged helix' DNA-binding domain"/>
    <property type="match status" value="1"/>
</dbReference>
<gene>
    <name evidence="6" type="ORF">SAMN04490248_11310</name>
</gene>
<dbReference type="STRING" id="569882.SAMN04490248_11310"/>
<dbReference type="SMART" id="SM00346">
    <property type="entry name" value="HTH_ICLR"/>
    <property type="match status" value="1"/>
</dbReference>
<evidence type="ECO:0000256" key="3">
    <source>
        <dbReference type="ARBA" id="ARBA00023163"/>
    </source>
</evidence>
<feature type="domain" description="HTH iclR-type" evidence="4">
    <location>
        <begin position="4"/>
        <end position="65"/>
    </location>
</feature>
<dbReference type="GO" id="GO:0045892">
    <property type="term" value="P:negative regulation of DNA-templated transcription"/>
    <property type="evidence" value="ECO:0007669"/>
    <property type="project" value="TreeGrafter"/>
</dbReference>
<evidence type="ECO:0000256" key="2">
    <source>
        <dbReference type="ARBA" id="ARBA00023125"/>
    </source>
</evidence>
<dbReference type="InterPro" id="IPR036388">
    <property type="entry name" value="WH-like_DNA-bd_sf"/>
</dbReference>
<dbReference type="InterPro" id="IPR050707">
    <property type="entry name" value="HTH_MetabolicPath_Reg"/>
</dbReference>
<dbReference type="Proteomes" id="UP000198893">
    <property type="component" value="Unassembled WGS sequence"/>
</dbReference>
<dbReference type="Gene3D" id="3.30.450.40">
    <property type="match status" value="2"/>
</dbReference>
<keyword evidence="1" id="KW-0805">Transcription regulation</keyword>
<dbReference type="InterPro" id="IPR005471">
    <property type="entry name" value="Tscrpt_reg_IclR_N"/>
</dbReference>
<dbReference type="RefSeq" id="WP_093118714.1">
    <property type="nucleotide sequence ID" value="NZ_FODS01000013.1"/>
</dbReference>
<name>A0A1H8SRN6_9RHOB</name>
<dbReference type="PROSITE" id="PS51077">
    <property type="entry name" value="HTH_ICLR"/>
    <property type="match status" value="1"/>
</dbReference>
<accession>A0A1H8SRN6</accession>
<dbReference type="AlphaFoldDB" id="A0A1H8SRN6"/>
<dbReference type="PANTHER" id="PTHR30136:SF24">
    <property type="entry name" value="HTH-TYPE TRANSCRIPTIONAL REPRESSOR ALLR"/>
    <property type="match status" value="1"/>
</dbReference>
<proteinExistence type="predicted"/>
<evidence type="ECO:0000259" key="5">
    <source>
        <dbReference type="PROSITE" id="PS51078"/>
    </source>
</evidence>
<dbReference type="InterPro" id="IPR036390">
    <property type="entry name" value="WH_DNA-bd_sf"/>
</dbReference>
<feature type="domain" description="IclR-ED" evidence="5">
    <location>
        <begin position="66"/>
        <end position="225"/>
    </location>
</feature>
<organism evidence="6 7">
    <name type="scientific">Salinihabitans flavidus</name>
    <dbReference type="NCBI Taxonomy" id="569882"/>
    <lineage>
        <taxon>Bacteria</taxon>
        <taxon>Pseudomonadati</taxon>
        <taxon>Pseudomonadota</taxon>
        <taxon>Alphaproteobacteria</taxon>
        <taxon>Rhodobacterales</taxon>
        <taxon>Roseobacteraceae</taxon>
        <taxon>Salinihabitans</taxon>
    </lineage>
</organism>
<evidence type="ECO:0000256" key="1">
    <source>
        <dbReference type="ARBA" id="ARBA00023015"/>
    </source>
</evidence>
<dbReference type="SUPFAM" id="SSF55781">
    <property type="entry name" value="GAF domain-like"/>
    <property type="match status" value="1"/>
</dbReference>
<evidence type="ECO:0000259" key="4">
    <source>
        <dbReference type="PROSITE" id="PS51077"/>
    </source>
</evidence>
<evidence type="ECO:0000313" key="6">
    <source>
        <dbReference type="EMBL" id="SEO81247.1"/>
    </source>
</evidence>